<reference evidence="2" key="1">
    <citation type="journal article" date="2015" name="Nature">
        <title>Complex archaea that bridge the gap between prokaryotes and eukaryotes.</title>
        <authorList>
            <person name="Spang A."/>
            <person name="Saw J.H."/>
            <person name="Jorgensen S.L."/>
            <person name="Zaremba-Niedzwiedzka K."/>
            <person name="Martijn J."/>
            <person name="Lind A.E."/>
            <person name="van Eijk R."/>
            <person name="Schleper C."/>
            <person name="Guy L."/>
            <person name="Ettema T.J."/>
        </authorList>
    </citation>
    <scope>NUCLEOTIDE SEQUENCE</scope>
</reference>
<feature type="transmembrane region" description="Helical" evidence="1">
    <location>
        <begin position="28"/>
        <end position="46"/>
    </location>
</feature>
<dbReference type="EMBL" id="LAZR01004078">
    <property type="protein sequence ID" value="KKN12003.1"/>
    <property type="molecule type" value="Genomic_DNA"/>
</dbReference>
<proteinExistence type="predicted"/>
<name>A0A0F9R3E0_9ZZZZ</name>
<accession>A0A0F9R3E0</accession>
<protein>
    <submittedName>
        <fullName evidence="2">Uncharacterized protein</fullName>
    </submittedName>
</protein>
<keyword evidence="1" id="KW-0472">Membrane</keyword>
<organism evidence="2">
    <name type="scientific">marine sediment metagenome</name>
    <dbReference type="NCBI Taxonomy" id="412755"/>
    <lineage>
        <taxon>unclassified sequences</taxon>
        <taxon>metagenomes</taxon>
        <taxon>ecological metagenomes</taxon>
    </lineage>
</organism>
<sequence>MTLWVIGALFTLGFVFDAKPKPSVWKFLAVVAIWPIALGVMLRSAFEQGIELSVKAKEGKNESKESEKPDNSTG</sequence>
<dbReference type="AlphaFoldDB" id="A0A0F9R3E0"/>
<keyword evidence="1" id="KW-0812">Transmembrane</keyword>
<comment type="caution">
    <text evidence="2">The sequence shown here is derived from an EMBL/GenBank/DDBJ whole genome shotgun (WGS) entry which is preliminary data.</text>
</comment>
<evidence type="ECO:0000256" key="1">
    <source>
        <dbReference type="SAM" id="Phobius"/>
    </source>
</evidence>
<keyword evidence="1" id="KW-1133">Transmembrane helix</keyword>
<evidence type="ECO:0000313" key="2">
    <source>
        <dbReference type="EMBL" id="KKN12003.1"/>
    </source>
</evidence>
<gene>
    <name evidence="2" type="ORF">LCGC14_1020710</name>
</gene>